<evidence type="ECO:0000313" key="3">
    <source>
        <dbReference type="Proteomes" id="UP001264340"/>
    </source>
</evidence>
<organism evidence="2 3">
    <name type="scientific">Paraburkholderia terricola</name>
    <dbReference type="NCBI Taxonomy" id="169427"/>
    <lineage>
        <taxon>Bacteria</taxon>
        <taxon>Pseudomonadati</taxon>
        <taxon>Pseudomonadota</taxon>
        <taxon>Betaproteobacteria</taxon>
        <taxon>Burkholderiales</taxon>
        <taxon>Burkholderiaceae</taxon>
        <taxon>Paraburkholderia</taxon>
    </lineage>
</organism>
<feature type="transmembrane region" description="Helical" evidence="1">
    <location>
        <begin position="36"/>
        <end position="56"/>
    </location>
</feature>
<keyword evidence="1" id="KW-0812">Transmembrane</keyword>
<proteinExistence type="predicted"/>
<name>A0ABU1LNR4_9BURK</name>
<dbReference type="Proteomes" id="UP001264340">
    <property type="component" value="Unassembled WGS sequence"/>
</dbReference>
<keyword evidence="1" id="KW-1133">Transmembrane helix</keyword>
<keyword evidence="2" id="KW-0378">Hydrolase</keyword>
<dbReference type="RefSeq" id="WP_310119748.1">
    <property type="nucleotide sequence ID" value="NZ_JAVDQV010000005.1"/>
</dbReference>
<protein>
    <submittedName>
        <fullName evidence="2">mRNA-degrading endonuclease HigB of HigAB toxin-antitoxin module</fullName>
    </submittedName>
</protein>
<sequence>MTRSSAVSRRLASIEEEVVRHFIRGLRTSRFANKMVFVIPLWVVSGCLGYAIRLAIGTAPLRLALQADGACSVREYVRGNTMRVISKKALLDFINRHPGARGALLTWYSLAQACLAYGYNDLKQTFAGVDYVPPQYTVFNVGGNRFRIVAAIHYNRQSLFVRHVLTHAEYDLWTRKNLNS</sequence>
<keyword evidence="1" id="KW-0472">Membrane</keyword>
<comment type="caution">
    <text evidence="2">The sequence shown here is derived from an EMBL/GenBank/DDBJ whole genome shotgun (WGS) entry which is preliminary data.</text>
</comment>
<dbReference type="Pfam" id="PF09907">
    <property type="entry name" value="HigB_toxin"/>
    <property type="match status" value="1"/>
</dbReference>
<keyword evidence="3" id="KW-1185">Reference proteome</keyword>
<evidence type="ECO:0000313" key="2">
    <source>
        <dbReference type="EMBL" id="MDR6408372.1"/>
    </source>
</evidence>
<keyword evidence="2" id="KW-0255">Endonuclease</keyword>
<dbReference type="EMBL" id="JAVDRP010000003">
    <property type="protein sequence ID" value="MDR6408372.1"/>
    <property type="molecule type" value="Genomic_DNA"/>
</dbReference>
<reference evidence="2 3" key="1">
    <citation type="submission" date="2023-07" db="EMBL/GenBank/DDBJ databases">
        <title>Sorghum-associated microbial communities from plants grown in Nebraska, USA.</title>
        <authorList>
            <person name="Schachtman D."/>
        </authorList>
    </citation>
    <scope>NUCLEOTIDE SEQUENCE [LARGE SCALE GENOMIC DNA]</scope>
    <source>
        <strain evidence="2 3">DS1316</strain>
    </source>
</reference>
<accession>A0ABU1LNR4</accession>
<dbReference type="InterPro" id="IPR018669">
    <property type="entry name" value="Toxin_HigB"/>
</dbReference>
<gene>
    <name evidence="2" type="ORF">J2804_001765</name>
</gene>
<dbReference type="GO" id="GO:0004519">
    <property type="term" value="F:endonuclease activity"/>
    <property type="evidence" value="ECO:0007669"/>
    <property type="project" value="UniProtKB-KW"/>
</dbReference>
<evidence type="ECO:0000256" key="1">
    <source>
        <dbReference type="SAM" id="Phobius"/>
    </source>
</evidence>
<keyword evidence="2" id="KW-0540">Nuclease</keyword>